<organism evidence="2 3">
    <name type="scientific">Arenibacter certesii</name>
    <dbReference type="NCBI Taxonomy" id="228955"/>
    <lineage>
        <taxon>Bacteria</taxon>
        <taxon>Pseudomonadati</taxon>
        <taxon>Bacteroidota</taxon>
        <taxon>Flavobacteriia</taxon>
        <taxon>Flavobacteriales</taxon>
        <taxon>Flavobacteriaceae</taxon>
        <taxon>Arenibacter</taxon>
    </lineage>
</organism>
<dbReference type="Gene3D" id="2.40.128.110">
    <property type="entry name" value="Lipid/polyisoprenoid-binding, YceI-like"/>
    <property type="match status" value="1"/>
</dbReference>
<dbReference type="Proteomes" id="UP000634668">
    <property type="component" value="Unassembled WGS sequence"/>
</dbReference>
<dbReference type="InterPro" id="IPR007372">
    <property type="entry name" value="Lipid/polyisoprenoid-bd_YceI"/>
</dbReference>
<reference evidence="2" key="2">
    <citation type="submission" date="2020-09" db="EMBL/GenBank/DDBJ databases">
        <authorList>
            <person name="Sun Q."/>
            <person name="Kim S."/>
        </authorList>
    </citation>
    <scope>NUCLEOTIDE SEQUENCE</scope>
    <source>
        <strain evidence="2">KCTC 12113</strain>
    </source>
</reference>
<protein>
    <recommendedName>
        <fullName evidence="1">Lipid/polyisoprenoid-binding YceI-like domain-containing protein</fullName>
    </recommendedName>
</protein>
<dbReference type="SUPFAM" id="SSF101874">
    <property type="entry name" value="YceI-like"/>
    <property type="match status" value="1"/>
</dbReference>
<proteinExistence type="predicted"/>
<feature type="domain" description="Lipid/polyisoprenoid-binding YceI-like" evidence="1">
    <location>
        <begin position="19"/>
        <end position="154"/>
    </location>
</feature>
<evidence type="ECO:0000313" key="2">
    <source>
        <dbReference type="EMBL" id="GGW30753.1"/>
    </source>
</evidence>
<accession>A0A918IUH9</accession>
<dbReference type="InterPro" id="IPR036761">
    <property type="entry name" value="TTHA0802/YceI-like_sf"/>
</dbReference>
<dbReference type="AlphaFoldDB" id="A0A918IUH9"/>
<sequence length="158" mass="17328">MISGTTNVNTFSCDFDMDRLEKSVPIYYEKVGGKYIFKKATLVLNNSGFNCGSKGINSDFHELLQSEAYPQIVLKLKQIEGNLYNDSPINVTVDIKISGHTNSYTIPVNLSEGGLSSVSGTLNLSLGDFKLKAPKKMLGLIVVHDTISIDFDLALQMD</sequence>
<reference evidence="2" key="1">
    <citation type="journal article" date="2014" name="Int. J. Syst. Evol. Microbiol.">
        <title>Complete genome sequence of Corynebacterium casei LMG S-19264T (=DSM 44701T), isolated from a smear-ripened cheese.</title>
        <authorList>
            <consortium name="US DOE Joint Genome Institute (JGI-PGF)"/>
            <person name="Walter F."/>
            <person name="Albersmeier A."/>
            <person name="Kalinowski J."/>
            <person name="Ruckert C."/>
        </authorList>
    </citation>
    <scope>NUCLEOTIDE SEQUENCE</scope>
    <source>
        <strain evidence="2">KCTC 12113</strain>
    </source>
</reference>
<evidence type="ECO:0000259" key="1">
    <source>
        <dbReference type="Pfam" id="PF04264"/>
    </source>
</evidence>
<keyword evidence="3" id="KW-1185">Reference proteome</keyword>
<dbReference type="EMBL" id="BMWP01000008">
    <property type="protein sequence ID" value="GGW30753.1"/>
    <property type="molecule type" value="Genomic_DNA"/>
</dbReference>
<name>A0A918IUH9_9FLAO</name>
<evidence type="ECO:0000313" key="3">
    <source>
        <dbReference type="Proteomes" id="UP000634668"/>
    </source>
</evidence>
<comment type="caution">
    <text evidence="2">The sequence shown here is derived from an EMBL/GenBank/DDBJ whole genome shotgun (WGS) entry which is preliminary data.</text>
</comment>
<dbReference type="Pfam" id="PF04264">
    <property type="entry name" value="YceI"/>
    <property type="match status" value="1"/>
</dbReference>
<gene>
    <name evidence="2" type="ORF">GCM10007383_14970</name>
</gene>